<reference evidence="6" key="1">
    <citation type="journal article" date="2023" name="IMA Fungus">
        <title>Comparative genomic study of the Penicillium genus elucidates a diverse pangenome and 15 lateral gene transfer events.</title>
        <authorList>
            <person name="Petersen C."/>
            <person name="Sorensen T."/>
            <person name="Nielsen M.R."/>
            <person name="Sondergaard T.E."/>
            <person name="Sorensen J.L."/>
            <person name="Fitzpatrick D.A."/>
            <person name="Frisvad J.C."/>
            <person name="Nielsen K.L."/>
        </authorList>
    </citation>
    <scope>NUCLEOTIDE SEQUENCE</scope>
    <source>
        <strain evidence="6">IBT 15450</strain>
    </source>
</reference>
<evidence type="ECO:0000256" key="2">
    <source>
        <dbReference type="ARBA" id="ARBA00022553"/>
    </source>
</evidence>
<reference evidence="6" key="2">
    <citation type="submission" date="2023-01" db="EMBL/GenBank/DDBJ databases">
        <authorList>
            <person name="Petersen C."/>
        </authorList>
    </citation>
    <scope>NUCLEOTIDE SEQUENCE</scope>
    <source>
        <strain evidence="6">IBT 15450</strain>
    </source>
</reference>
<dbReference type="InterPro" id="IPR020845">
    <property type="entry name" value="AMP-binding_CS"/>
</dbReference>
<dbReference type="InterPro" id="IPR001242">
    <property type="entry name" value="Condensation_dom"/>
</dbReference>
<keyword evidence="1" id="KW-0596">Phosphopantetheine</keyword>
<dbReference type="SUPFAM" id="SSF52777">
    <property type="entry name" value="CoA-dependent acyltransferases"/>
    <property type="match status" value="2"/>
</dbReference>
<evidence type="ECO:0000256" key="3">
    <source>
        <dbReference type="ARBA" id="ARBA00022598"/>
    </source>
</evidence>
<dbReference type="GO" id="GO:0016874">
    <property type="term" value="F:ligase activity"/>
    <property type="evidence" value="ECO:0007669"/>
    <property type="project" value="UniProtKB-KW"/>
</dbReference>
<dbReference type="PROSITE" id="PS50075">
    <property type="entry name" value="CARRIER"/>
    <property type="match status" value="1"/>
</dbReference>
<dbReference type="CDD" id="cd05918">
    <property type="entry name" value="A_NRPS_SidN3_like"/>
    <property type="match status" value="1"/>
</dbReference>
<keyword evidence="2" id="KW-0597">Phosphoprotein</keyword>
<dbReference type="GO" id="GO:0043041">
    <property type="term" value="P:amino acid activation for nonribosomal peptide biosynthetic process"/>
    <property type="evidence" value="ECO:0007669"/>
    <property type="project" value="TreeGrafter"/>
</dbReference>
<dbReference type="CDD" id="cd19542">
    <property type="entry name" value="CT_NRPS-like"/>
    <property type="match status" value="1"/>
</dbReference>
<dbReference type="Gene3D" id="3.30.559.10">
    <property type="entry name" value="Chloramphenicol acetyltransferase-like domain"/>
    <property type="match status" value="1"/>
</dbReference>
<name>A0AAD6I8N4_PENCN</name>
<protein>
    <recommendedName>
        <fullName evidence="5">Carrier domain-containing protein</fullName>
    </recommendedName>
</protein>
<dbReference type="Pfam" id="PF00550">
    <property type="entry name" value="PP-binding"/>
    <property type="match status" value="1"/>
</dbReference>
<dbReference type="Gene3D" id="3.30.559.30">
    <property type="entry name" value="Nonribosomal peptide synthetase, condensation domain"/>
    <property type="match status" value="2"/>
</dbReference>
<dbReference type="EMBL" id="JAQJZL010000009">
    <property type="protein sequence ID" value="KAJ6038036.1"/>
    <property type="molecule type" value="Genomic_DNA"/>
</dbReference>
<dbReference type="GO" id="GO:0031177">
    <property type="term" value="F:phosphopantetheine binding"/>
    <property type="evidence" value="ECO:0007669"/>
    <property type="project" value="TreeGrafter"/>
</dbReference>
<evidence type="ECO:0000259" key="5">
    <source>
        <dbReference type="PROSITE" id="PS50075"/>
    </source>
</evidence>
<dbReference type="Gene3D" id="3.30.300.30">
    <property type="match status" value="1"/>
</dbReference>
<dbReference type="Pfam" id="PF00668">
    <property type="entry name" value="Condensation"/>
    <property type="match status" value="1"/>
</dbReference>
<dbReference type="FunFam" id="3.30.300.30:FF:000015">
    <property type="entry name" value="Nonribosomal peptide synthase SidD"/>
    <property type="match status" value="1"/>
</dbReference>
<evidence type="ECO:0000313" key="6">
    <source>
        <dbReference type="EMBL" id="KAJ6038036.1"/>
    </source>
</evidence>
<sequence length="1318" mass="144785">MGRSFAAMLARTPSSLRTATQNHPSGATCWAVPECEWPQPGQNLFNSSLAIYESGENLGNRPGTSGQEPQTQDGSKLPILVEFERHPGFLSLTLRHASSVLDQPQGQRLANTLLAALESITSRHPSRPVADLELIAEDDLQQIWEWNRSIPNPPNLCAHHLFEQQARSTCNDPAIASWDGNMTYAELDRCASVLGAHLSSRGIGPEMIVPICFEKCRWTVVAMMAVLKAGAAFATLDPAQPTERLDTTIDETKGTLVIVASSQAGRFDRSDREILTNIPEICQQPDALPFTAFSLSVQSSNLAYVAFTSGSTGKPKGVMHLHSGACSVMTMKDRGGQDTGYGPGSRILQFASQAFAASVVEILKTLGNGGCLCIPSEETRLGNIANFMAERAVTRAFFTPSLLKLFTPESFPTLQILLVGGEPVLPDLIRAWSGKLRLIEAIGMTEGVAIQTTITPDGQVAQIGQTMSGAAWIVDPENIHKLVPIGAVGELLVEGPCLAKGYLHDDEKTNAFVDMPLWSANGPDHHLNRKFRLYRTGDLARYVNDGVVRIQGRKDSRVKLHGQRIELGDVEHHMQAGLPDSMAAAADVVAPYDADDQPFLVGFVFASKELGNPNGPGCDLASETTREQIAPLVPELKLQMALSLPSYMVPTVFLPLECQPTNTSGKLDRKRLRQIASALSIEQFRSFTHRATTTKTPPSTRTEKILQSLWADLFNVNADQVGLSDDFIMYGGNSVTAVKLAGLARARGIRLTAGGILQNPGLQEMSLVAKAVDSAMPDPSADTNTTLTFDLETLQHAISPGEIEAVAPATDWQAWTIYTGSLKSRGWTDYLYFDFRGALDISRLEHACSCIVAHFPIFRTVFAVHRRRMLQIVLRNSPVELIQHKGRGETDDPDAVAKQVHDRDLASTVSMGDPVLQFTLVQQDVEHNVLVLRISHAQYDALSLPLLFRAIKDAYNGLALQPAPSFMDVLHCTQDEDIKASVRFWRDRLQGSLMTQILPRSKPTYHNIVNEAMTRTIPLPSLLHHRITTAAIVHAAWSIVLGNLSGASDVVFGSLISRRHSSLSGIQDVLGPCLNITPVRTQFSPSMTVVDLLRQVQARQVDSLLHGHVGFRHIIEACTDWPSWIRFSSIVNHVHIAENMSPVVRLRDDLTFQFDVFEPAHDKSDLWLQTKPAGEEMEVELRFCGAVIPRTLAERVLQRYCEVIQRLQSDVDAPLSSLVSSEVISFSLRAPRTVTSHAILPFVKATWREVLFRDGEDTENISMSIPFYEVWGDLAGATALCQIYRRRGFDVSVEDVVDNPTVEKQPQLLASHPLLNGV</sequence>
<evidence type="ECO:0000256" key="1">
    <source>
        <dbReference type="ARBA" id="ARBA00022450"/>
    </source>
</evidence>
<organism evidence="6 7">
    <name type="scientific">Penicillium canescens</name>
    <dbReference type="NCBI Taxonomy" id="5083"/>
    <lineage>
        <taxon>Eukaryota</taxon>
        <taxon>Fungi</taxon>
        <taxon>Dikarya</taxon>
        <taxon>Ascomycota</taxon>
        <taxon>Pezizomycotina</taxon>
        <taxon>Eurotiomycetes</taxon>
        <taxon>Eurotiomycetidae</taxon>
        <taxon>Eurotiales</taxon>
        <taxon>Aspergillaceae</taxon>
        <taxon>Penicillium</taxon>
    </lineage>
</organism>
<dbReference type="PROSITE" id="PS00455">
    <property type="entry name" value="AMP_BINDING"/>
    <property type="match status" value="1"/>
</dbReference>
<dbReference type="InterPro" id="IPR010071">
    <property type="entry name" value="AA_adenyl_dom"/>
</dbReference>
<dbReference type="Gene3D" id="1.10.1200.10">
    <property type="entry name" value="ACP-like"/>
    <property type="match status" value="2"/>
</dbReference>
<dbReference type="GO" id="GO:0005737">
    <property type="term" value="C:cytoplasm"/>
    <property type="evidence" value="ECO:0007669"/>
    <property type="project" value="TreeGrafter"/>
</dbReference>
<keyword evidence="7" id="KW-1185">Reference proteome</keyword>
<dbReference type="PROSITE" id="PS00012">
    <property type="entry name" value="PHOSPHOPANTETHEINE"/>
    <property type="match status" value="1"/>
</dbReference>
<dbReference type="InterPro" id="IPR000873">
    <property type="entry name" value="AMP-dep_synth/lig_dom"/>
</dbReference>
<dbReference type="SUPFAM" id="SSF47336">
    <property type="entry name" value="ACP-like"/>
    <property type="match status" value="1"/>
</dbReference>
<comment type="similarity">
    <text evidence="4">Belongs to the NRP synthetase family.</text>
</comment>
<keyword evidence="3" id="KW-0436">Ligase</keyword>
<dbReference type="InterPro" id="IPR042099">
    <property type="entry name" value="ANL_N_sf"/>
</dbReference>
<dbReference type="GO" id="GO:0044550">
    <property type="term" value="P:secondary metabolite biosynthetic process"/>
    <property type="evidence" value="ECO:0007669"/>
    <property type="project" value="TreeGrafter"/>
</dbReference>
<dbReference type="InterPro" id="IPR036736">
    <property type="entry name" value="ACP-like_sf"/>
</dbReference>
<dbReference type="Pfam" id="PF00501">
    <property type="entry name" value="AMP-binding"/>
    <property type="match status" value="1"/>
</dbReference>
<dbReference type="SUPFAM" id="SSF56801">
    <property type="entry name" value="Acetyl-CoA synthetase-like"/>
    <property type="match status" value="1"/>
</dbReference>
<gene>
    <name evidence="6" type="ORF">N7460_007807</name>
</gene>
<dbReference type="InterPro" id="IPR006162">
    <property type="entry name" value="Ppantetheine_attach_site"/>
</dbReference>
<feature type="domain" description="Carrier" evidence="5">
    <location>
        <begin position="697"/>
        <end position="773"/>
    </location>
</feature>
<proteinExistence type="inferred from homology"/>
<accession>A0AAD6I8N4</accession>
<dbReference type="InterPro" id="IPR023213">
    <property type="entry name" value="CAT-like_dom_sf"/>
</dbReference>
<dbReference type="NCBIfam" id="TIGR01733">
    <property type="entry name" value="AA-adenyl-dom"/>
    <property type="match status" value="1"/>
</dbReference>
<dbReference type="PANTHER" id="PTHR45527:SF16">
    <property type="entry name" value="NONRIBOSOMAL PEPTIDE SYNTHASE ATNA-RELATED"/>
    <property type="match status" value="1"/>
</dbReference>
<dbReference type="InterPro" id="IPR045851">
    <property type="entry name" value="AMP-bd_C_sf"/>
</dbReference>
<evidence type="ECO:0000313" key="7">
    <source>
        <dbReference type="Proteomes" id="UP001219568"/>
    </source>
</evidence>
<dbReference type="Gene3D" id="3.40.50.12780">
    <property type="entry name" value="N-terminal domain of ligase-like"/>
    <property type="match status" value="1"/>
</dbReference>
<dbReference type="Proteomes" id="UP001219568">
    <property type="component" value="Unassembled WGS sequence"/>
</dbReference>
<dbReference type="PANTHER" id="PTHR45527">
    <property type="entry name" value="NONRIBOSOMAL PEPTIDE SYNTHETASE"/>
    <property type="match status" value="1"/>
</dbReference>
<comment type="caution">
    <text evidence="6">The sequence shown here is derived from an EMBL/GenBank/DDBJ whole genome shotgun (WGS) entry which is preliminary data.</text>
</comment>
<evidence type="ECO:0000256" key="4">
    <source>
        <dbReference type="ARBA" id="ARBA00029454"/>
    </source>
</evidence>
<dbReference type="InterPro" id="IPR009081">
    <property type="entry name" value="PP-bd_ACP"/>
</dbReference>